<evidence type="ECO:0000256" key="1">
    <source>
        <dbReference type="ARBA" id="ARBA00004496"/>
    </source>
</evidence>
<keyword evidence="3" id="KW-0963">Cytoplasm</keyword>
<reference evidence="5 6" key="1">
    <citation type="submission" date="2017-02" db="EMBL/GenBank/DDBJ databases">
        <title>Draft genome of Saccharomonospora sp. 154.</title>
        <authorList>
            <person name="Alonso-Carmona G.S."/>
            <person name="De La Haba R."/>
            <person name="Vera-Gargallo B."/>
            <person name="Sandoval-Trujillo A.H."/>
            <person name="Ramirez-Duran N."/>
            <person name="Ventosa A."/>
        </authorList>
    </citation>
    <scope>NUCLEOTIDE SEQUENCE [LARGE SCALE GENOMIC DNA]</scope>
    <source>
        <strain evidence="5 6">LRS4.154</strain>
    </source>
</reference>
<proteinExistence type="inferred from homology"/>
<evidence type="ECO:0000313" key="6">
    <source>
        <dbReference type="Proteomes" id="UP000192591"/>
    </source>
</evidence>
<accession>A0A1V9A5C4</accession>
<gene>
    <name evidence="5" type="ORF">B1813_08365</name>
</gene>
<keyword evidence="4" id="KW-0143">Chaperone</keyword>
<dbReference type="Proteomes" id="UP000192591">
    <property type="component" value="Unassembled WGS sequence"/>
</dbReference>
<sequence length="275" mass="29025">MHERFEFVLSSVEASVTGQALGADVRRFPLRLRNTTTDPDRLVKLTSAVGKALVERGLATTSSVHPAVRAAFGLFARHRVGVAVTGIDGFGENIAALSLTDGAQALGVTQHGQSDDLLFSLFSDDDLVDVVAGVLPTMPAAPGGPLTVRGTVSSHATAWEARKAAEQALDEEETHAFGSLAVASTVAAPRPARRGREPSAEERLREALAGPRLGGGYVTVSGHRAAPQTLSWLDTEDGRYLISTQQNQDECVATYEPAGQADVARAVRDALSRAY</sequence>
<evidence type="ECO:0000256" key="4">
    <source>
        <dbReference type="ARBA" id="ARBA00023186"/>
    </source>
</evidence>
<dbReference type="OrthoDB" id="3687316at2"/>
<dbReference type="EMBL" id="MWIH01000005">
    <property type="protein sequence ID" value="OQO92236.1"/>
    <property type="molecule type" value="Genomic_DNA"/>
</dbReference>
<evidence type="ECO:0000313" key="5">
    <source>
        <dbReference type="EMBL" id="OQO92236.1"/>
    </source>
</evidence>
<name>A0A1V9A5C4_SACPI</name>
<protein>
    <submittedName>
        <fullName evidence="5">ESX secretion-associated protein EspG</fullName>
    </submittedName>
</protein>
<comment type="similarity">
    <text evidence="2">Belongs to the EspG family.</text>
</comment>
<comment type="subcellular location">
    <subcellularLocation>
        <location evidence="1">Cytoplasm</location>
    </subcellularLocation>
</comment>
<dbReference type="AlphaFoldDB" id="A0A1V9A5C4"/>
<evidence type="ECO:0000256" key="3">
    <source>
        <dbReference type="ARBA" id="ARBA00022490"/>
    </source>
</evidence>
<evidence type="ECO:0000256" key="2">
    <source>
        <dbReference type="ARBA" id="ARBA00006411"/>
    </source>
</evidence>
<organism evidence="5 6">
    <name type="scientific">Saccharomonospora piscinae</name>
    <dbReference type="NCBI Taxonomy" id="687388"/>
    <lineage>
        <taxon>Bacteria</taxon>
        <taxon>Bacillati</taxon>
        <taxon>Actinomycetota</taxon>
        <taxon>Actinomycetes</taxon>
        <taxon>Pseudonocardiales</taxon>
        <taxon>Pseudonocardiaceae</taxon>
        <taxon>Saccharomonospora</taxon>
    </lineage>
</organism>
<dbReference type="Pfam" id="PF14011">
    <property type="entry name" value="ESX-1_EspG"/>
    <property type="match status" value="1"/>
</dbReference>
<comment type="caution">
    <text evidence="5">The sequence shown here is derived from an EMBL/GenBank/DDBJ whole genome shotgun (WGS) entry which is preliminary data.</text>
</comment>
<dbReference type="STRING" id="1962155.B1813_08365"/>
<dbReference type="InterPro" id="IPR025734">
    <property type="entry name" value="EspG"/>
</dbReference>
<keyword evidence="6" id="KW-1185">Reference proteome</keyword>